<reference evidence="5 6" key="2">
    <citation type="submission" date="2018-11" db="EMBL/GenBank/DDBJ databases">
        <authorList>
            <consortium name="Pathogen Informatics"/>
        </authorList>
    </citation>
    <scope>NUCLEOTIDE SEQUENCE [LARGE SCALE GENOMIC DNA]</scope>
</reference>
<dbReference type="OrthoDB" id="433924at2759"/>
<evidence type="ECO:0000259" key="4">
    <source>
        <dbReference type="Pfam" id="PF01393"/>
    </source>
</evidence>
<dbReference type="EMBL" id="UZAE01013043">
    <property type="protein sequence ID" value="VDO07921.1"/>
    <property type="molecule type" value="Genomic_DNA"/>
</dbReference>
<feature type="region of interest" description="Disordered" evidence="3">
    <location>
        <begin position="16"/>
        <end position="143"/>
    </location>
</feature>
<evidence type="ECO:0000256" key="2">
    <source>
        <dbReference type="ARBA" id="ARBA00023242"/>
    </source>
</evidence>
<sequence length="226" mass="25149">MYFAISRRNSLLSVPLTKQEEGGSHFPGEKDPEMANIGTLPCCSGMENTEKGEKPPRSPQSLLTSNVRDDSTAGGDIKKNTARRRRSRRRGRNIGKLNKKSFAKRRKMKVEGNFNPTGPETKPTTAQRRSRRHSLFRSQVGQLKKRQMGCNEAGLGLDDGADTSGVTVFGITTINGDLMFILHIAGVAYPFLMSPSEANARYPDAVIQFYENRLTFRVPSSKKKLK</sequence>
<evidence type="ECO:0000256" key="3">
    <source>
        <dbReference type="SAM" id="MobiDB-lite"/>
    </source>
</evidence>
<evidence type="ECO:0000313" key="6">
    <source>
        <dbReference type="Proteomes" id="UP000278807"/>
    </source>
</evidence>
<dbReference type="WBParaSite" id="HNAJ_0001042601-mRNA-1">
    <property type="protein sequence ID" value="HNAJ_0001042601-mRNA-1"/>
    <property type="gene ID" value="HNAJ_0001042601"/>
</dbReference>
<dbReference type="InterPro" id="IPR016197">
    <property type="entry name" value="Chromo-like_dom_sf"/>
</dbReference>
<organism evidence="7">
    <name type="scientific">Rodentolepis nana</name>
    <name type="common">Dwarf tapeworm</name>
    <name type="synonym">Hymenolepis nana</name>
    <dbReference type="NCBI Taxonomy" id="102285"/>
    <lineage>
        <taxon>Eukaryota</taxon>
        <taxon>Metazoa</taxon>
        <taxon>Spiralia</taxon>
        <taxon>Lophotrochozoa</taxon>
        <taxon>Platyhelminthes</taxon>
        <taxon>Cestoda</taxon>
        <taxon>Eucestoda</taxon>
        <taxon>Cyclophyllidea</taxon>
        <taxon>Hymenolepididae</taxon>
        <taxon>Rodentolepis</taxon>
    </lineage>
</organism>
<feature type="compositionally biased region" description="Basic and acidic residues" evidence="3">
    <location>
        <begin position="18"/>
        <end position="33"/>
    </location>
</feature>
<dbReference type="InterPro" id="IPR008251">
    <property type="entry name" value="Chromo_shadow_dom"/>
</dbReference>
<dbReference type="CDD" id="cd00034">
    <property type="entry name" value="CSD"/>
    <property type="match status" value="1"/>
</dbReference>
<keyword evidence="2" id="KW-0539">Nucleus</keyword>
<dbReference type="STRING" id="102285.A0A0R3TS26"/>
<feature type="compositionally biased region" description="Basic and acidic residues" evidence="3">
    <location>
        <begin position="67"/>
        <end position="79"/>
    </location>
</feature>
<keyword evidence="6" id="KW-1185">Reference proteome</keyword>
<feature type="compositionally biased region" description="Polar residues" evidence="3">
    <location>
        <begin position="114"/>
        <end position="127"/>
    </location>
</feature>
<dbReference type="SUPFAM" id="SSF54160">
    <property type="entry name" value="Chromo domain-like"/>
    <property type="match status" value="1"/>
</dbReference>
<dbReference type="Pfam" id="PF01393">
    <property type="entry name" value="Chromo_shadow"/>
    <property type="match status" value="1"/>
</dbReference>
<proteinExistence type="predicted"/>
<feature type="compositionally biased region" description="Basic residues" evidence="3">
    <location>
        <begin position="80"/>
        <end position="108"/>
    </location>
</feature>
<dbReference type="Gene3D" id="2.40.50.40">
    <property type="match status" value="1"/>
</dbReference>
<comment type="subcellular location">
    <subcellularLocation>
        <location evidence="1">Nucleus</location>
    </subcellularLocation>
</comment>
<dbReference type="AlphaFoldDB" id="A0A0R3TS26"/>
<protein>
    <submittedName>
        <fullName evidence="7">ChSh domain-containing protein</fullName>
    </submittedName>
</protein>
<evidence type="ECO:0000313" key="7">
    <source>
        <dbReference type="WBParaSite" id="HNAJ_0001042601-mRNA-1"/>
    </source>
</evidence>
<gene>
    <name evidence="5" type="ORF">HNAJ_LOCUS10421</name>
</gene>
<dbReference type="GO" id="GO:0005634">
    <property type="term" value="C:nucleus"/>
    <property type="evidence" value="ECO:0007669"/>
    <property type="project" value="UniProtKB-SubCell"/>
</dbReference>
<reference evidence="7" key="1">
    <citation type="submission" date="2017-02" db="UniProtKB">
        <authorList>
            <consortium name="WormBaseParasite"/>
        </authorList>
    </citation>
    <scope>IDENTIFICATION</scope>
</reference>
<accession>A0A0R3TS26</accession>
<evidence type="ECO:0000313" key="5">
    <source>
        <dbReference type="EMBL" id="VDO07921.1"/>
    </source>
</evidence>
<feature type="domain" description="Chromo shadow" evidence="4">
    <location>
        <begin position="170"/>
        <end position="216"/>
    </location>
</feature>
<dbReference type="Proteomes" id="UP000278807">
    <property type="component" value="Unassembled WGS sequence"/>
</dbReference>
<name>A0A0R3TS26_RODNA</name>
<evidence type="ECO:0000256" key="1">
    <source>
        <dbReference type="ARBA" id="ARBA00004123"/>
    </source>
</evidence>